<dbReference type="Proteomes" id="UP000195160">
    <property type="component" value="Unassembled WGS sequence"/>
</dbReference>
<feature type="domain" description="Thoeris anti-defense 2-like" evidence="1">
    <location>
        <begin position="1"/>
        <end position="79"/>
    </location>
</feature>
<comment type="caution">
    <text evidence="2">The sequence shown here is derived from an EMBL/GenBank/DDBJ whole genome shotgun (WGS) entry which is preliminary data.</text>
</comment>
<dbReference type="AlphaFoldDB" id="A0A9X6N7K5"/>
<evidence type="ECO:0000313" key="2">
    <source>
        <dbReference type="EMBL" id="OUC03349.1"/>
    </source>
</evidence>
<organism evidence="2 3">
    <name type="scientific">Bacillus thuringiensis subsp. medellin</name>
    <dbReference type="NCBI Taxonomy" id="79672"/>
    <lineage>
        <taxon>Bacteria</taxon>
        <taxon>Bacillati</taxon>
        <taxon>Bacillota</taxon>
        <taxon>Bacilli</taxon>
        <taxon>Bacillales</taxon>
        <taxon>Bacillaceae</taxon>
        <taxon>Bacillus</taxon>
        <taxon>Bacillus cereus group</taxon>
    </lineage>
</organism>
<accession>A0A9X6N7K5</accession>
<protein>
    <recommendedName>
        <fullName evidence="1">Thoeris anti-defense 2-like domain-containing protein</fullName>
    </recommendedName>
</protein>
<evidence type="ECO:0000259" key="1">
    <source>
        <dbReference type="Pfam" id="PF11195"/>
    </source>
</evidence>
<name>A0A9X6N7K5_BACTV</name>
<dbReference type="Pfam" id="PF11195">
    <property type="entry name" value="Tad2-like"/>
    <property type="match status" value="1"/>
</dbReference>
<evidence type="ECO:0000313" key="3">
    <source>
        <dbReference type="Proteomes" id="UP000195160"/>
    </source>
</evidence>
<gene>
    <name evidence="2" type="ORF">BK784_04010</name>
</gene>
<dbReference type="EMBL" id="MOOV01000045">
    <property type="protein sequence ID" value="OUC03349.1"/>
    <property type="molecule type" value="Genomic_DNA"/>
</dbReference>
<reference evidence="2 3" key="1">
    <citation type="submission" date="2016-10" db="EMBL/GenBank/DDBJ databases">
        <title>Comparative genomics of Bacillus thuringiensis reveals a path to pathogens against multiple invertebrate hosts.</title>
        <authorList>
            <person name="Zheng J."/>
            <person name="Gao Q."/>
            <person name="Liu H."/>
            <person name="Peng D."/>
            <person name="Ruan L."/>
            <person name="Sun M."/>
        </authorList>
    </citation>
    <scope>NUCLEOTIDE SEQUENCE [LARGE SCALE GENOMIC DNA]</scope>
    <source>
        <strain evidence="2">T30001</strain>
    </source>
</reference>
<proteinExistence type="predicted"/>
<sequence length="80" mass="9345">MDFGEALRELKQGRKVTRSIWSGYWFMAEKPHVNIELEEGYERNFYTNPMIFAVLKDNGGVAPAQPYQTDMLAEDWEVVE</sequence>
<dbReference type="InterPro" id="IPR021361">
    <property type="entry name" value="Tad2-like_dom"/>
</dbReference>
<dbReference type="RefSeq" id="WP_088065703.1">
    <property type="nucleotide sequence ID" value="NZ_MOOV01000045.1"/>
</dbReference>